<organism evidence="2 3">
    <name type="scientific">Escallonia herrerae</name>
    <dbReference type="NCBI Taxonomy" id="1293975"/>
    <lineage>
        <taxon>Eukaryota</taxon>
        <taxon>Viridiplantae</taxon>
        <taxon>Streptophyta</taxon>
        <taxon>Embryophyta</taxon>
        <taxon>Tracheophyta</taxon>
        <taxon>Spermatophyta</taxon>
        <taxon>Magnoliopsida</taxon>
        <taxon>eudicotyledons</taxon>
        <taxon>Gunneridae</taxon>
        <taxon>Pentapetalae</taxon>
        <taxon>asterids</taxon>
        <taxon>campanulids</taxon>
        <taxon>Escalloniales</taxon>
        <taxon>Escalloniaceae</taxon>
        <taxon>Escallonia</taxon>
    </lineage>
</organism>
<dbReference type="Proteomes" id="UP001188597">
    <property type="component" value="Unassembled WGS sequence"/>
</dbReference>
<dbReference type="EMBL" id="JAVXUP010000622">
    <property type="protein sequence ID" value="KAK3024039.1"/>
    <property type="molecule type" value="Genomic_DNA"/>
</dbReference>
<evidence type="ECO:0000313" key="3">
    <source>
        <dbReference type="Proteomes" id="UP001188597"/>
    </source>
</evidence>
<comment type="caution">
    <text evidence="2">The sequence shown here is derived from an EMBL/GenBank/DDBJ whole genome shotgun (WGS) entry which is preliminary data.</text>
</comment>
<dbReference type="Pfam" id="PF07727">
    <property type="entry name" value="RVT_2"/>
    <property type="match status" value="1"/>
</dbReference>
<protein>
    <recommendedName>
        <fullName evidence="1">Reverse transcriptase Ty1/copia-type domain-containing protein</fullName>
    </recommendedName>
</protein>
<dbReference type="InterPro" id="IPR013103">
    <property type="entry name" value="RVT_2"/>
</dbReference>
<gene>
    <name evidence="2" type="ORF">RJ639_044141</name>
</gene>
<evidence type="ECO:0000259" key="1">
    <source>
        <dbReference type="Pfam" id="PF07727"/>
    </source>
</evidence>
<feature type="domain" description="Reverse transcriptase Ty1/copia-type" evidence="1">
    <location>
        <begin position="2"/>
        <end position="76"/>
    </location>
</feature>
<proteinExistence type="predicted"/>
<name>A0AA88WC98_9ASTE</name>
<accession>A0AA88WC98</accession>
<keyword evidence="3" id="KW-1185">Reference proteome</keyword>
<sequence length="138" mass="15879">MGFVMKGQEDQVLKIKKALYGLKQAPRSWKSRLDKYFQANNYSKCPHEHALCTKVNGYAKEILKKFKINDANLMSTPVECGVKLSTKDLEEKVDPTFFKSLVESLRFLLKELYFPQEESTDVDNKSTKALAKNPVFHD</sequence>
<dbReference type="AlphaFoldDB" id="A0AA88WC98"/>
<evidence type="ECO:0000313" key="2">
    <source>
        <dbReference type="EMBL" id="KAK3024039.1"/>
    </source>
</evidence>
<reference evidence="2" key="1">
    <citation type="submission" date="2022-12" db="EMBL/GenBank/DDBJ databases">
        <title>Draft genome assemblies for two species of Escallonia (Escalloniales).</title>
        <authorList>
            <person name="Chanderbali A."/>
            <person name="Dervinis C."/>
            <person name="Anghel I."/>
            <person name="Soltis D."/>
            <person name="Soltis P."/>
            <person name="Zapata F."/>
        </authorList>
    </citation>
    <scope>NUCLEOTIDE SEQUENCE</scope>
    <source>
        <strain evidence="2">UCBG64.0493</strain>
        <tissue evidence="2">Leaf</tissue>
    </source>
</reference>